<evidence type="ECO:0008006" key="4">
    <source>
        <dbReference type="Google" id="ProtNLM"/>
    </source>
</evidence>
<reference evidence="2 3" key="1">
    <citation type="submission" date="2019-07" db="EMBL/GenBank/DDBJ databases">
        <title>complete genome sequencing of Ornithinimicrobium sp. H23M54.</title>
        <authorList>
            <person name="Bae J.-W."/>
            <person name="Lee S.-Y."/>
        </authorList>
    </citation>
    <scope>NUCLEOTIDE SEQUENCE [LARGE SCALE GENOMIC DNA]</scope>
    <source>
        <strain evidence="2 3">H23M54</strain>
    </source>
</reference>
<sequence length="530" mass="55779">MTELTVRDLLASGQPLHRADVLTVAEVLAHQLADEHSRGRWHGDVGPHTVLLALADPAAAGVQDARLTAPDPAHRPRDWPRAPEGRTPSAAGDIFALGQLLLSLDAATHPSPQETDGLPFVGRLIDPDPARRPTAQDLLTAFDEDVILAPTAHQDNVAAADDVQPHTPVGRPPSDPVSPPRPAPAEATAGSTGPLALAALAVFALLLGGGLWWSGQDEPVPPARAISGEAQPAGLVGGDHGSTTADQGDAGTDWATQSPSTGGDGDGPIDGGNSGTGSTGGDDAQGTRTRPEVTFPPGSDPGPGAPSMEASQAPVAEGDTEFDQAWCRSHGEFVVRVQTVNYRATICRDGDSVNYYGVNLIDGLTIRTPATEHSTGWTGHGEDNVTYEVSRDVFEVRRGDTVLASEEVNSLTDQAQNGDHRPWDLHLTDPISFPACDGGAIVVVDTFYNLQGVNQQVRESVEAHPGANYLNTDASCDSLQHPTDQRGNQFLIYYWAGHDEAEICDLVESTGTHGLWLRDDVDPLDPVDCG</sequence>
<dbReference type="AlphaFoldDB" id="A0A516G7Y3"/>
<feature type="compositionally biased region" description="Basic and acidic residues" evidence="1">
    <location>
        <begin position="72"/>
        <end position="84"/>
    </location>
</feature>
<evidence type="ECO:0000313" key="2">
    <source>
        <dbReference type="EMBL" id="QDO87592.1"/>
    </source>
</evidence>
<dbReference type="Proteomes" id="UP000315395">
    <property type="component" value="Chromosome"/>
</dbReference>
<keyword evidence="3" id="KW-1185">Reference proteome</keyword>
<dbReference type="EMBL" id="CP041616">
    <property type="protein sequence ID" value="QDO87592.1"/>
    <property type="molecule type" value="Genomic_DNA"/>
</dbReference>
<dbReference type="SUPFAM" id="SSF56112">
    <property type="entry name" value="Protein kinase-like (PK-like)"/>
    <property type="match status" value="1"/>
</dbReference>
<gene>
    <name evidence="2" type="ORF">FNH13_03950</name>
</gene>
<accession>A0A516G7Y3</accession>
<dbReference type="KEGG" id="orz:FNH13_03950"/>
<name>A0A516G7Y3_9MICO</name>
<feature type="region of interest" description="Disordered" evidence="1">
    <location>
        <begin position="222"/>
        <end position="319"/>
    </location>
</feature>
<dbReference type="RefSeq" id="WP_143782269.1">
    <property type="nucleotide sequence ID" value="NZ_CP041616.1"/>
</dbReference>
<evidence type="ECO:0000256" key="1">
    <source>
        <dbReference type="SAM" id="MobiDB-lite"/>
    </source>
</evidence>
<proteinExistence type="predicted"/>
<feature type="compositionally biased region" description="Gly residues" evidence="1">
    <location>
        <begin position="262"/>
        <end position="280"/>
    </location>
</feature>
<feature type="region of interest" description="Disordered" evidence="1">
    <location>
        <begin position="162"/>
        <end position="190"/>
    </location>
</feature>
<protein>
    <recommendedName>
        <fullName evidence="4">Protein kinase domain-containing protein</fullName>
    </recommendedName>
</protein>
<dbReference type="OrthoDB" id="4939693at2"/>
<feature type="compositionally biased region" description="Pro residues" evidence="1">
    <location>
        <begin position="170"/>
        <end position="183"/>
    </location>
</feature>
<feature type="region of interest" description="Disordered" evidence="1">
    <location>
        <begin position="68"/>
        <end position="90"/>
    </location>
</feature>
<evidence type="ECO:0000313" key="3">
    <source>
        <dbReference type="Proteomes" id="UP000315395"/>
    </source>
</evidence>
<dbReference type="InterPro" id="IPR011009">
    <property type="entry name" value="Kinase-like_dom_sf"/>
</dbReference>
<dbReference type="Gene3D" id="1.10.510.10">
    <property type="entry name" value="Transferase(Phosphotransferase) domain 1"/>
    <property type="match status" value="1"/>
</dbReference>
<organism evidence="2 3">
    <name type="scientific">Ornithinimicrobium ciconiae</name>
    <dbReference type="NCBI Taxonomy" id="2594265"/>
    <lineage>
        <taxon>Bacteria</taxon>
        <taxon>Bacillati</taxon>
        <taxon>Actinomycetota</taxon>
        <taxon>Actinomycetes</taxon>
        <taxon>Micrococcales</taxon>
        <taxon>Ornithinimicrobiaceae</taxon>
        <taxon>Ornithinimicrobium</taxon>
    </lineage>
</organism>